<dbReference type="Pfam" id="PF02625">
    <property type="entry name" value="XdhC_CoxI"/>
    <property type="match status" value="1"/>
</dbReference>
<dbReference type="PANTHER" id="PTHR30388:SF6">
    <property type="entry name" value="XANTHINE DEHYDROGENASE SUBUNIT A-RELATED"/>
    <property type="match status" value="1"/>
</dbReference>
<feature type="domain" description="XdhC- CoxI" evidence="1">
    <location>
        <begin position="5"/>
        <end position="70"/>
    </location>
</feature>
<evidence type="ECO:0000259" key="1">
    <source>
        <dbReference type="Pfam" id="PF02625"/>
    </source>
</evidence>
<name>X1L1G6_9ZZZZ</name>
<dbReference type="PANTHER" id="PTHR30388">
    <property type="entry name" value="ALDEHYDE OXIDOREDUCTASE MOLYBDENUM COFACTOR ASSEMBLY PROTEIN"/>
    <property type="match status" value="1"/>
</dbReference>
<dbReference type="InterPro" id="IPR052698">
    <property type="entry name" value="MoCofactor_Util/Proc"/>
</dbReference>
<evidence type="ECO:0000259" key="2">
    <source>
        <dbReference type="Pfam" id="PF13478"/>
    </source>
</evidence>
<dbReference type="InterPro" id="IPR027051">
    <property type="entry name" value="XdhC_Rossmann_dom"/>
</dbReference>
<feature type="domain" description="XdhC Rossmann" evidence="2">
    <location>
        <begin position="100"/>
        <end position="143"/>
    </location>
</feature>
<sequence>MRIKDEGEEAALVTIVSATGSTPREEGAKMLVKADGSIIGTIGGGSLEAQVIEEAIGVIKQGKSKRLHIGLTAKEVEEEGMLCGGELEVFIEPILTPPTLYLFGGGHISLPLAKMGKLLGFKIMVIDDRAEFASPDRFPEAERTLADDFTKSFPKLKIDKS</sequence>
<protein>
    <recommendedName>
        <fullName evidence="4">XdhC- CoxI domain-containing protein</fullName>
    </recommendedName>
</protein>
<gene>
    <name evidence="3" type="ORF">S06H3_09026</name>
</gene>
<evidence type="ECO:0008006" key="4">
    <source>
        <dbReference type="Google" id="ProtNLM"/>
    </source>
</evidence>
<accession>X1L1G6</accession>
<dbReference type="Pfam" id="PF13478">
    <property type="entry name" value="XdhC_C"/>
    <property type="match status" value="1"/>
</dbReference>
<feature type="non-terminal residue" evidence="3">
    <location>
        <position position="161"/>
    </location>
</feature>
<dbReference type="AlphaFoldDB" id="X1L1G6"/>
<dbReference type="InterPro" id="IPR003777">
    <property type="entry name" value="XdhC_CoxI"/>
</dbReference>
<dbReference type="EMBL" id="BARV01003902">
    <property type="protein sequence ID" value="GAI13177.1"/>
    <property type="molecule type" value="Genomic_DNA"/>
</dbReference>
<dbReference type="Gene3D" id="3.40.50.720">
    <property type="entry name" value="NAD(P)-binding Rossmann-like Domain"/>
    <property type="match status" value="1"/>
</dbReference>
<organism evidence="3">
    <name type="scientific">marine sediment metagenome</name>
    <dbReference type="NCBI Taxonomy" id="412755"/>
    <lineage>
        <taxon>unclassified sequences</taxon>
        <taxon>metagenomes</taxon>
        <taxon>ecological metagenomes</taxon>
    </lineage>
</organism>
<reference evidence="3" key="1">
    <citation type="journal article" date="2014" name="Front. Microbiol.">
        <title>High frequency of phylogenetically diverse reductive dehalogenase-homologous genes in deep subseafloor sedimentary metagenomes.</title>
        <authorList>
            <person name="Kawai M."/>
            <person name="Futagami T."/>
            <person name="Toyoda A."/>
            <person name="Takaki Y."/>
            <person name="Nishi S."/>
            <person name="Hori S."/>
            <person name="Arai W."/>
            <person name="Tsubouchi T."/>
            <person name="Morono Y."/>
            <person name="Uchiyama I."/>
            <person name="Ito T."/>
            <person name="Fujiyama A."/>
            <person name="Inagaki F."/>
            <person name="Takami H."/>
        </authorList>
    </citation>
    <scope>NUCLEOTIDE SEQUENCE</scope>
    <source>
        <strain evidence="3">Expedition CK06-06</strain>
    </source>
</reference>
<evidence type="ECO:0000313" key="3">
    <source>
        <dbReference type="EMBL" id="GAI13177.1"/>
    </source>
</evidence>
<comment type="caution">
    <text evidence="3">The sequence shown here is derived from an EMBL/GenBank/DDBJ whole genome shotgun (WGS) entry which is preliminary data.</text>
</comment>
<proteinExistence type="predicted"/>